<organism evidence="3 4">
    <name type="scientific">Coniochaeta ligniaria NRRL 30616</name>
    <dbReference type="NCBI Taxonomy" id="1408157"/>
    <lineage>
        <taxon>Eukaryota</taxon>
        <taxon>Fungi</taxon>
        <taxon>Dikarya</taxon>
        <taxon>Ascomycota</taxon>
        <taxon>Pezizomycotina</taxon>
        <taxon>Sordariomycetes</taxon>
        <taxon>Sordariomycetidae</taxon>
        <taxon>Coniochaetales</taxon>
        <taxon>Coniochaetaceae</taxon>
        <taxon>Coniochaeta</taxon>
    </lineage>
</organism>
<dbReference type="Proteomes" id="UP000182658">
    <property type="component" value="Unassembled WGS sequence"/>
</dbReference>
<gene>
    <name evidence="3" type="ORF">CONLIGDRAFT_630046</name>
</gene>
<accession>A0A1J7JG89</accession>
<reference evidence="3 4" key="1">
    <citation type="submission" date="2016-10" db="EMBL/GenBank/DDBJ databases">
        <title>Draft genome sequence of Coniochaeta ligniaria NRRL30616, a lignocellulolytic fungus for bioabatement of inhibitors in plant biomass hydrolysates.</title>
        <authorList>
            <consortium name="DOE Joint Genome Institute"/>
            <person name="Jimenez D.J."/>
            <person name="Hector R.E."/>
            <person name="Riley R."/>
            <person name="Sun H."/>
            <person name="Grigoriev I.V."/>
            <person name="Van Elsas J.D."/>
            <person name="Nichols N.N."/>
        </authorList>
    </citation>
    <scope>NUCLEOTIDE SEQUENCE [LARGE SCALE GENOMIC DNA]</scope>
    <source>
        <strain evidence="3 4">NRRL 30616</strain>
    </source>
</reference>
<evidence type="ECO:0000313" key="3">
    <source>
        <dbReference type="EMBL" id="OIW32369.1"/>
    </source>
</evidence>
<evidence type="ECO:0008006" key="5">
    <source>
        <dbReference type="Google" id="ProtNLM"/>
    </source>
</evidence>
<protein>
    <recommendedName>
        <fullName evidence="5">Cysteine-rich transmembrane CYSTM domain-containing protein</fullName>
    </recommendedName>
</protein>
<dbReference type="OrthoDB" id="10544635at2759"/>
<feature type="signal peptide" evidence="2">
    <location>
        <begin position="1"/>
        <end position="20"/>
    </location>
</feature>
<proteinExistence type="predicted"/>
<keyword evidence="4" id="KW-1185">Reference proteome</keyword>
<dbReference type="EMBL" id="KV875095">
    <property type="protein sequence ID" value="OIW32369.1"/>
    <property type="molecule type" value="Genomic_DNA"/>
</dbReference>
<feature type="chain" id="PRO_5012904991" description="Cysteine-rich transmembrane CYSTM domain-containing protein" evidence="2">
    <location>
        <begin position="21"/>
        <end position="96"/>
    </location>
</feature>
<dbReference type="AlphaFoldDB" id="A0A1J7JG89"/>
<sequence length="96" mass="10001">MSGTNNTCLSILCFCCYCCCFDSNAPGPGLGAGGGSAGYSGRQTYDTQPRPQAGPGDNNPSYLAQAHGGGNRPLNQPPYYPGHPQYNPSMDPVQLV</sequence>
<evidence type="ECO:0000256" key="1">
    <source>
        <dbReference type="SAM" id="MobiDB-lite"/>
    </source>
</evidence>
<feature type="region of interest" description="Disordered" evidence="1">
    <location>
        <begin position="31"/>
        <end position="96"/>
    </location>
</feature>
<evidence type="ECO:0000313" key="4">
    <source>
        <dbReference type="Proteomes" id="UP000182658"/>
    </source>
</evidence>
<dbReference type="InParanoid" id="A0A1J7JG89"/>
<evidence type="ECO:0000256" key="2">
    <source>
        <dbReference type="SAM" id="SignalP"/>
    </source>
</evidence>
<name>A0A1J7JG89_9PEZI</name>
<keyword evidence="2" id="KW-0732">Signal</keyword>